<evidence type="ECO:0000313" key="2">
    <source>
        <dbReference type="EMBL" id="CAB4182525.1"/>
    </source>
</evidence>
<proteinExistence type="predicted"/>
<organism evidence="1">
    <name type="scientific">uncultured Caudovirales phage</name>
    <dbReference type="NCBI Taxonomy" id="2100421"/>
    <lineage>
        <taxon>Viruses</taxon>
        <taxon>Duplodnaviria</taxon>
        <taxon>Heunggongvirae</taxon>
        <taxon>Uroviricota</taxon>
        <taxon>Caudoviricetes</taxon>
        <taxon>Peduoviridae</taxon>
        <taxon>Maltschvirus</taxon>
        <taxon>Maltschvirus maltsch</taxon>
    </lineage>
</organism>
<accession>A0A6J5PJ49</accession>
<reference evidence="1" key="1">
    <citation type="submission" date="2020-05" db="EMBL/GenBank/DDBJ databases">
        <authorList>
            <person name="Chiriac C."/>
            <person name="Salcher M."/>
            <person name="Ghai R."/>
            <person name="Kavagutti S V."/>
        </authorList>
    </citation>
    <scope>NUCLEOTIDE SEQUENCE</scope>
</reference>
<gene>
    <name evidence="2" type="ORF">UFOVP1091_5</name>
    <name evidence="3" type="ORF">UFOVP1335_41</name>
    <name evidence="4" type="ORF">UFOVP1445_5</name>
    <name evidence="1" type="ORF">UFOVP914_7</name>
</gene>
<dbReference type="EMBL" id="LR797381">
    <property type="protein sequence ID" value="CAB4212345.1"/>
    <property type="molecule type" value="Genomic_DNA"/>
</dbReference>
<protein>
    <submittedName>
        <fullName evidence="1">Uncharacterized protein</fullName>
    </submittedName>
</protein>
<dbReference type="EMBL" id="LR797033">
    <property type="protein sequence ID" value="CAB4182525.1"/>
    <property type="molecule type" value="Genomic_DNA"/>
</dbReference>
<evidence type="ECO:0000313" key="4">
    <source>
        <dbReference type="EMBL" id="CAB4212345.1"/>
    </source>
</evidence>
<evidence type="ECO:0000313" key="3">
    <source>
        <dbReference type="EMBL" id="CAB4199393.1"/>
    </source>
</evidence>
<name>A0A6J5PJ49_9CAUD</name>
<sequence>MTVWTPPQINALKTTDARTLQQIFFSLSQELGKMGKEIEQLKVDVSKNDRQQYQRIK</sequence>
<dbReference type="EMBL" id="LR797281">
    <property type="protein sequence ID" value="CAB4199393.1"/>
    <property type="molecule type" value="Genomic_DNA"/>
</dbReference>
<evidence type="ECO:0000313" key="1">
    <source>
        <dbReference type="EMBL" id="CAB4171182.1"/>
    </source>
</evidence>
<dbReference type="EMBL" id="LR796864">
    <property type="protein sequence ID" value="CAB4171182.1"/>
    <property type="molecule type" value="Genomic_DNA"/>
</dbReference>